<dbReference type="InterPro" id="IPR052803">
    <property type="entry name" value="Cilium-Associated_Jouberin"/>
</dbReference>
<dbReference type="Gene3D" id="2.130.10.10">
    <property type="entry name" value="YVTN repeat-like/Quinoprotein amine dehydrogenase"/>
    <property type="match status" value="1"/>
</dbReference>
<evidence type="ECO:0000313" key="2">
    <source>
        <dbReference type="Proteomes" id="UP001431783"/>
    </source>
</evidence>
<dbReference type="GO" id="GO:0036064">
    <property type="term" value="C:ciliary basal body"/>
    <property type="evidence" value="ECO:0007669"/>
    <property type="project" value="TreeGrafter"/>
</dbReference>
<dbReference type="GO" id="GO:0044458">
    <property type="term" value="P:motile cilium assembly"/>
    <property type="evidence" value="ECO:0007669"/>
    <property type="project" value="TreeGrafter"/>
</dbReference>
<comment type="caution">
    <text evidence="1">The sequence shown here is derived from an EMBL/GenBank/DDBJ whole genome shotgun (WGS) entry which is preliminary data.</text>
</comment>
<dbReference type="InterPro" id="IPR036322">
    <property type="entry name" value="WD40_repeat_dom_sf"/>
</dbReference>
<reference evidence="1 2" key="1">
    <citation type="submission" date="2023-03" db="EMBL/GenBank/DDBJ databases">
        <title>Genome insight into feeding habits of ladybird beetles.</title>
        <authorList>
            <person name="Li H.-S."/>
            <person name="Huang Y.-H."/>
            <person name="Pang H."/>
        </authorList>
    </citation>
    <scope>NUCLEOTIDE SEQUENCE [LARGE SCALE GENOMIC DNA]</scope>
    <source>
        <strain evidence="1">SYSU_2023b</strain>
        <tissue evidence="1">Whole body</tissue>
    </source>
</reference>
<dbReference type="InterPro" id="IPR015943">
    <property type="entry name" value="WD40/YVTN_repeat-like_dom_sf"/>
</dbReference>
<protein>
    <submittedName>
        <fullName evidence="1">Uncharacterized protein</fullName>
    </submittedName>
</protein>
<dbReference type="PANTHER" id="PTHR44499:SF1">
    <property type="entry name" value="JOUBERIN"/>
    <property type="match status" value="1"/>
</dbReference>
<name>A0AAW1TRF1_9CUCU</name>
<gene>
    <name evidence="1" type="ORF">WA026_020272</name>
</gene>
<keyword evidence="2" id="KW-1185">Reference proteome</keyword>
<dbReference type="AlphaFoldDB" id="A0AAW1TRF1"/>
<evidence type="ECO:0000313" key="1">
    <source>
        <dbReference type="EMBL" id="KAK9872920.1"/>
    </source>
</evidence>
<dbReference type="EMBL" id="JARQZJ010000014">
    <property type="protein sequence ID" value="KAK9872920.1"/>
    <property type="molecule type" value="Genomic_DNA"/>
</dbReference>
<organism evidence="1 2">
    <name type="scientific">Henosepilachna vigintioctopunctata</name>
    <dbReference type="NCBI Taxonomy" id="420089"/>
    <lineage>
        <taxon>Eukaryota</taxon>
        <taxon>Metazoa</taxon>
        <taxon>Ecdysozoa</taxon>
        <taxon>Arthropoda</taxon>
        <taxon>Hexapoda</taxon>
        <taxon>Insecta</taxon>
        <taxon>Pterygota</taxon>
        <taxon>Neoptera</taxon>
        <taxon>Endopterygota</taxon>
        <taxon>Coleoptera</taxon>
        <taxon>Polyphaga</taxon>
        <taxon>Cucujiformia</taxon>
        <taxon>Coccinelloidea</taxon>
        <taxon>Coccinellidae</taxon>
        <taxon>Epilachninae</taxon>
        <taxon>Epilachnini</taxon>
        <taxon>Henosepilachna</taxon>
    </lineage>
</organism>
<accession>A0AAW1TRF1</accession>
<dbReference type="PANTHER" id="PTHR44499">
    <property type="entry name" value="JOUBERIN"/>
    <property type="match status" value="1"/>
</dbReference>
<proteinExistence type="predicted"/>
<dbReference type="SUPFAM" id="SSF50978">
    <property type="entry name" value="WD40 repeat-like"/>
    <property type="match status" value="1"/>
</dbReference>
<dbReference type="Proteomes" id="UP001431783">
    <property type="component" value="Unassembled WGS sequence"/>
</dbReference>
<sequence>MKTTIILNWLYGGMNRRFHTSCSVSPCGHFIMAGSENSLINIWNVKTGKYVGNLIPFDGQSCITINALSINPKDNMLAIGHFGSRLPVLLLRYDQNNMKKNKN</sequence>